<reference evidence="1" key="3">
    <citation type="submission" date="2015-04" db="EMBL/GenBank/DDBJ databases">
        <authorList>
            <consortium name="FlyBase"/>
        </authorList>
    </citation>
    <scope>NUCLEOTIDE SEQUENCE</scope>
    <source>
        <strain evidence="1">W501</strain>
    </source>
</reference>
<accession>A0A0J9RFB1</accession>
<dbReference type="AlphaFoldDB" id="A0A0J9RFB1"/>
<protein>
    <submittedName>
        <fullName evidence="1">Uncharacterized protein</fullName>
    </submittedName>
</protein>
<gene>
    <name evidence="1" type="primary">Dsim\GD28146</name>
    <name evidence="1" type="ORF">Dsimw501_GD28146</name>
</gene>
<sequence>MTTNISSLHCEEKYRRKEKCQTVGGKLLLGKTLDFLGHKDRELVKLVAASLNATPKSCIRGAAGNIYELSDCCRGIYYMNRFYCSF</sequence>
<reference evidence="1" key="1">
    <citation type="journal article" date="2013" name="Genome Res.">
        <title>A second-generation assembly of the Drosophila simulans genome provides new insights into patterns of lineage-specific divergence.</title>
        <authorList>
            <person name="Hu T.T."/>
            <person name="Eisen M.B."/>
            <person name="Thornton K.R."/>
            <person name="Andolfatto P."/>
        </authorList>
    </citation>
    <scope>NUCLEOTIDE SEQUENCE [LARGE SCALE GENOMIC DNA]</scope>
    <source>
        <strain evidence="1">W501</strain>
    </source>
</reference>
<dbReference type="EMBL" id="CM002911">
    <property type="protein sequence ID" value="KMY94259.1"/>
    <property type="molecule type" value="Genomic_DNA"/>
</dbReference>
<dbReference type="KEGG" id="dsi:Dsimw501_GD28146"/>
<dbReference type="Bgee" id="FBgn0269436">
    <property type="expression patterns" value="Expressed in multicellular organism and 1 other cell type or tissue"/>
</dbReference>
<name>A0A0J9RFB1_DROSI</name>
<dbReference type="Proteomes" id="UP000035880">
    <property type="component" value="Chromosome 2R"/>
</dbReference>
<reference evidence="1" key="2">
    <citation type="submission" date="2014-06" db="EMBL/GenBank/DDBJ databases">
        <authorList>
            <person name="Hu T."/>
            <person name="Eisen M.B."/>
            <person name="Thornton K.R."/>
            <person name="Andolfatto P."/>
        </authorList>
    </citation>
    <scope>NUCLEOTIDE SEQUENCE</scope>
    <source>
        <strain evidence="1">W501</strain>
    </source>
</reference>
<organism evidence="1">
    <name type="scientific">Drosophila simulans</name>
    <name type="common">Fruit fly</name>
    <dbReference type="NCBI Taxonomy" id="7240"/>
    <lineage>
        <taxon>Eukaryota</taxon>
        <taxon>Metazoa</taxon>
        <taxon>Ecdysozoa</taxon>
        <taxon>Arthropoda</taxon>
        <taxon>Hexapoda</taxon>
        <taxon>Insecta</taxon>
        <taxon>Pterygota</taxon>
        <taxon>Neoptera</taxon>
        <taxon>Endopterygota</taxon>
        <taxon>Diptera</taxon>
        <taxon>Brachycera</taxon>
        <taxon>Muscomorpha</taxon>
        <taxon>Ephydroidea</taxon>
        <taxon>Drosophilidae</taxon>
        <taxon>Drosophila</taxon>
        <taxon>Sophophora</taxon>
    </lineage>
</organism>
<proteinExistence type="predicted"/>
<evidence type="ECO:0000313" key="1">
    <source>
        <dbReference type="EMBL" id="KMY94259.1"/>
    </source>
</evidence>